<comment type="caution">
    <text evidence="2">The sequence shown here is derived from an EMBL/GenBank/DDBJ whole genome shotgun (WGS) entry which is preliminary data.</text>
</comment>
<keyword evidence="1" id="KW-1133">Transmembrane helix</keyword>
<feature type="transmembrane region" description="Helical" evidence="1">
    <location>
        <begin position="12"/>
        <end position="30"/>
    </location>
</feature>
<keyword evidence="1" id="KW-0472">Membrane</keyword>
<evidence type="ECO:0000256" key="1">
    <source>
        <dbReference type="SAM" id="Phobius"/>
    </source>
</evidence>
<protein>
    <submittedName>
        <fullName evidence="2">Uncharacterized protein</fullName>
    </submittedName>
</protein>
<evidence type="ECO:0000313" key="3">
    <source>
        <dbReference type="Proteomes" id="UP000276133"/>
    </source>
</evidence>
<proteinExistence type="predicted"/>
<keyword evidence="1" id="KW-0812">Transmembrane</keyword>
<reference evidence="2 3" key="1">
    <citation type="journal article" date="2018" name="Sci. Rep.">
        <title>Genomic signatures of local adaptation to the degree of environmental predictability in rotifers.</title>
        <authorList>
            <person name="Franch-Gras L."/>
            <person name="Hahn C."/>
            <person name="Garcia-Roger E.M."/>
            <person name="Carmona M.J."/>
            <person name="Serra M."/>
            <person name="Gomez A."/>
        </authorList>
    </citation>
    <scope>NUCLEOTIDE SEQUENCE [LARGE SCALE GENOMIC DNA]</scope>
    <source>
        <strain evidence="2">HYR1</strain>
    </source>
</reference>
<evidence type="ECO:0000313" key="2">
    <source>
        <dbReference type="EMBL" id="RNA21657.1"/>
    </source>
</evidence>
<dbReference type="Proteomes" id="UP000276133">
    <property type="component" value="Unassembled WGS sequence"/>
</dbReference>
<dbReference type="AlphaFoldDB" id="A0A3M7RDS3"/>
<accession>A0A3M7RDS3</accession>
<keyword evidence="3" id="KW-1185">Reference proteome</keyword>
<dbReference type="EMBL" id="REGN01003632">
    <property type="protein sequence ID" value="RNA21657.1"/>
    <property type="molecule type" value="Genomic_DNA"/>
</dbReference>
<gene>
    <name evidence="2" type="ORF">BpHYR1_021594</name>
</gene>
<name>A0A3M7RDS3_BRAPC</name>
<sequence>MIQQNPYKQIFMLTFFNFKLLPFALSLQISQNRNRQFYYLFKNIISFWVYLESYERVSGKKEKF</sequence>
<organism evidence="2 3">
    <name type="scientific">Brachionus plicatilis</name>
    <name type="common">Marine rotifer</name>
    <name type="synonym">Brachionus muelleri</name>
    <dbReference type="NCBI Taxonomy" id="10195"/>
    <lineage>
        <taxon>Eukaryota</taxon>
        <taxon>Metazoa</taxon>
        <taxon>Spiralia</taxon>
        <taxon>Gnathifera</taxon>
        <taxon>Rotifera</taxon>
        <taxon>Eurotatoria</taxon>
        <taxon>Monogononta</taxon>
        <taxon>Pseudotrocha</taxon>
        <taxon>Ploima</taxon>
        <taxon>Brachionidae</taxon>
        <taxon>Brachionus</taxon>
    </lineage>
</organism>